<comment type="caution">
    <text evidence="2">The sequence shown here is derived from an EMBL/GenBank/DDBJ whole genome shotgun (WGS) entry which is preliminary data.</text>
</comment>
<evidence type="ECO:0000313" key="3">
    <source>
        <dbReference type="Proteomes" id="UP000023152"/>
    </source>
</evidence>
<keyword evidence="3" id="KW-1185">Reference proteome</keyword>
<accession>X6M7C4</accession>
<dbReference type="AlphaFoldDB" id="X6M7C4"/>
<feature type="domain" description="CCHC-type" evidence="1">
    <location>
        <begin position="68"/>
        <end position="84"/>
    </location>
</feature>
<dbReference type="EMBL" id="ASPP01024559">
    <property type="protein sequence ID" value="ETO08915.1"/>
    <property type="molecule type" value="Genomic_DNA"/>
</dbReference>
<sequence length="145" mass="17103">MPIAMVTLSKPEEVMKILQDKEIQIGYAIAQAVIYDKNKSRPKHHFKQCRNCFKLNHIAKECPQKRKTCKYCGLKNHETSKCRHKNDPSRYRCVLCKKKHPSDSVQCEVIRKAREKLGIKLTRKETVLLKKKDNVQKKEQQKEKQ</sequence>
<evidence type="ECO:0000313" key="2">
    <source>
        <dbReference type="EMBL" id="ETO08915.1"/>
    </source>
</evidence>
<name>X6M7C4_RETFI</name>
<gene>
    <name evidence="2" type="ORF">RFI_28472</name>
</gene>
<evidence type="ECO:0000259" key="1">
    <source>
        <dbReference type="SMART" id="SM00343"/>
    </source>
</evidence>
<reference evidence="2 3" key="1">
    <citation type="journal article" date="2013" name="Curr. Biol.">
        <title>The Genome of the Foraminiferan Reticulomyxa filosa.</title>
        <authorList>
            <person name="Glockner G."/>
            <person name="Hulsmann N."/>
            <person name="Schleicher M."/>
            <person name="Noegel A.A."/>
            <person name="Eichinger L."/>
            <person name="Gallinger C."/>
            <person name="Pawlowski J."/>
            <person name="Sierra R."/>
            <person name="Euteneuer U."/>
            <person name="Pillet L."/>
            <person name="Moustafa A."/>
            <person name="Platzer M."/>
            <person name="Groth M."/>
            <person name="Szafranski K."/>
            <person name="Schliwa M."/>
        </authorList>
    </citation>
    <scope>NUCLEOTIDE SEQUENCE [LARGE SCALE GENOMIC DNA]</scope>
</reference>
<proteinExistence type="predicted"/>
<protein>
    <submittedName>
        <fullName evidence="2">Cellular nucleic acid-binding protein</fullName>
    </submittedName>
</protein>
<dbReference type="Gene3D" id="4.10.60.10">
    <property type="entry name" value="Zinc finger, CCHC-type"/>
    <property type="match status" value="1"/>
</dbReference>
<dbReference type="GO" id="GO:0008270">
    <property type="term" value="F:zinc ion binding"/>
    <property type="evidence" value="ECO:0007669"/>
    <property type="project" value="InterPro"/>
</dbReference>
<dbReference type="OrthoDB" id="427960at2759"/>
<feature type="domain" description="CCHC-type" evidence="1">
    <location>
        <begin position="48"/>
        <end position="64"/>
    </location>
</feature>
<dbReference type="SMART" id="SM00343">
    <property type="entry name" value="ZnF_C2HC"/>
    <property type="match status" value="2"/>
</dbReference>
<dbReference type="InterPro" id="IPR036875">
    <property type="entry name" value="Znf_CCHC_sf"/>
</dbReference>
<dbReference type="InterPro" id="IPR001878">
    <property type="entry name" value="Znf_CCHC"/>
</dbReference>
<dbReference type="Proteomes" id="UP000023152">
    <property type="component" value="Unassembled WGS sequence"/>
</dbReference>
<dbReference type="GO" id="GO:0003676">
    <property type="term" value="F:nucleic acid binding"/>
    <property type="evidence" value="ECO:0007669"/>
    <property type="project" value="InterPro"/>
</dbReference>
<dbReference type="SUPFAM" id="SSF57756">
    <property type="entry name" value="Retrovirus zinc finger-like domains"/>
    <property type="match status" value="1"/>
</dbReference>
<organism evidence="2 3">
    <name type="scientific">Reticulomyxa filosa</name>
    <dbReference type="NCBI Taxonomy" id="46433"/>
    <lineage>
        <taxon>Eukaryota</taxon>
        <taxon>Sar</taxon>
        <taxon>Rhizaria</taxon>
        <taxon>Retaria</taxon>
        <taxon>Foraminifera</taxon>
        <taxon>Monothalamids</taxon>
        <taxon>Reticulomyxidae</taxon>
        <taxon>Reticulomyxa</taxon>
    </lineage>
</organism>